<evidence type="ECO:0000313" key="2">
    <source>
        <dbReference type="Proteomes" id="UP000248961"/>
    </source>
</evidence>
<dbReference type="STRING" id="1450537.A0A395IC92"/>
<protein>
    <submittedName>
        <fullName evidence="1">Uncharacterized protein</fullName>
    </submittedName>
</protein>
<reference evidence="1 2" key="1">
    <citation type="submission" date="2018-02" db="EMBL/GenBank/DDBJ databases">
        <title>The genomes of Aspergillus section Nigri reveals drivers in fungal speciation.</title>
        <authorList>
            <consortium name="DOE Joint Genome Institute"/>
            <person name="Vesth T.C."/>
            <person name="Nybo J."/>
            <person name="Theobald S."/>
            <person name="Brandl J."/>
            <person name="Frisvad J.C."/>
            <person name="Nielsen K.F."/>
            <person name="Lyhne E.K."/>
            <person name="Kogle M.E."/>
            <person name="Kuo A."/>
            <person name="Riley R."/>
            <person name="Clum A."/>
            <person name="Nolan M."/>
            <person name="Lipzen A."/>
            <person name="Salamov A."/>
            <person name="Henrissat B."/>
            <person name="Wiebenga A."/>
            <person name="De vries R.P."/>
            <person name="Grigoriev I.V."/>
            <person name="Mortensen U.H."/>
            <person name="Andersen M.R."/>
            <person name="Baker S.E."/>
        </authorList>
    </citation>
    <scope>NUCLEOTIDE SEQUENCE [LARGE SCALE GENOMIC DNA]</scope>
    <source>
        <strain evidence="1 2">CBS 101889</strain>
    </source>
</reference>
<dbReference type="AlphaFoldDB" id="A0A395IC92"/>
<dbReference type="Proteomes" id="UP000248961">
    <property type="component" value="Unassembled WGS sequence"/>
</dbReference>
<dbReference type="VEuPathDB" id="FungiDB:BO97DRAFT_420157"/>
<proteinExistence type="predicted"/>
<gene>
    <name evidence="1" type="ORF">BO97DRAFT_420157</name>
</gene>
<name>A0A395IC92_ASPHC</name>
<dbReference type="RefSeq" id="XP_025555917.1">
    <property type="nucleotide sequence ID" value="XM_025696624.1"/>
</dbReference>
<organism evidence="1 2">
    <name type="scientific">Aspergillus homomorphus (strain CBS 101889)</name>
    <dbReference type="NCBI Taxonomy" id="1450537"/>
    <lineage>
        <taxon>Eukaryota</taxon>
        <taxon>Fungi</taxon>
        <taxon>Dikarya</taxon>
        <taxon>Ascomycota</taxon>
        <taxon>Pezizomycotina</taxon>
        <taxon>Eurotiomycetes</taxon>
        <taxon>Eurotiomycetidae</taxon>
        <taxon>Eurotiales</taxon>
        <taxon>Aspergillaceae</taxon>
        <taxon>Aspergillus</taxon>
        <taxon>Aspergillus subgen. Circumdati</taxon>
    </lineage>
</organism>
<dbReference type="OrthoDB" id="5343483at2759"/>
<keyword evidence="2" id="KW-1185">Reference proteome</keyword>
<dbReference type="GeneID" id="37200913"/>
<accession>A0A395IC92</accession>
<sequence length="216" mass="24427">MEAPRMQATTPEPPPPFTLIPQHTKLLVHPLFWTSSHLNLVRCQFKDLGVAPAPPPPDEDAQPLTRDAINPSDIINNVRCTPRDSTPGQMMAMKAVLQSGGGPFQKHECKVPAFFSATELYIDCFEDYRSIVGDREKQIPRVHHPKWGLNLVGVPLWHKRRAQSRSLTSSQPKMYLPRLLLTESWDHEFNHICKARISGEVLDMLDNSNMTTSLSE</sequence>
<dbReference type="EMBL" id="KZ824268">
    <property type="protein sequence ID" value="RAL16763.1"/>
    <property type="molecule type" value="Genomic_DNA"/>
</dbReference>
<evidence type="ECO:0000313" key="1">
    <source>
        <dbReference type="EMBL" id="RAL16763.1"/>
    </source>
</evidence>